<dbReference type="SMART" id="SM00576">
    <property type="entry name" value="BTP"/>
    <property type="match status" value="1"/>
</dbReference>
<dbReference type="Pfam" id="PF07524">
    <property type="entry name" value="Bromo_TP"/>
    <property type="match status" value="1"/>
</dbReference>
<evidence type="ECO:0000256" key="5">
    <source>
        <dbReference type="SAM" id="MobiDB-lite"/>
    </source>
</evidence>
<keyword evidence="3" id="KW-0804">Transcription</keyword>
<comment type="caution">
    <text evidence="7">The sequence shown here is derived from an EMBL/GenBank/DDBJ whole genome shotgun (WGS) entry which is preliminary data.</text>
</comment>
<dbReference type="Proteomes" id="UP000326396">
    <property type="component" value="Unassembled WGS sequence"/>
</dbReference>
<dbReference type="GO" id="GO:0005669">
    <property type="term" value="C:transcription factor TFIID complex"/>
    <property type="evidence" value="ECO:0007669"/>
    <property type="project" value="InterPro"/>
</dbReference>
<reference evidence="7 8" key="1">
    <citation type="submission" date="2019-05" db="EMBL/GenBank/DDBJ databases">
        <title>Mikania micrantha, genome provides insights into the molecular mechanism of rapid growth.</title>
        <authorList>
            <person name="Liu B."/>
        </authorList>
    </citation>
    <scope>NUCLEOTIDE SEQUENCE [LARGE SCALE GENOMIC DNA]</scope>
    <source>
        <strain evidence="7">NLD-2019</strain>
        <tissue evidence="7">Leaf</tissue>
    </source>
</reference>
<gene>
    <name evidence="7" type="ORF">E3N88_44706</name>
</gene>
<evidence type="ECO:0000256" key="4">
    <source>
        <dbReference type="ARBA" id="ARBA00023242"/>
    </source>
</evidence>
<keyword evidence="2" id="KW-0805">Transcription regulation</keyword>
<sequence length="293" mass="32626">MRISPVANTSDGGGGESSKEIESHLKKKRRKNGEFSQAIARIAVTQVCESVGFQQSALDTLSNVACKHTHEIGKTSGLYANLAGRTEYNVFNLVQGLEDLNLSQGFVGAYDRDNCLSGSGIIEEILQYVNSIEEIGFSYSVPLFPITKEQESKSEFFTSIPSAITDETQIQPDKIDQEHKILESLSLKSEPLQTRNETLFPVILEQPGEKEISVISLPAKVQEEDMVQNNLYHVCEVDAPENEGVRSWGNEIVESVRNVILNNRHAVEMRFHIAKKPLDVAKAASWFLNDEKE</sequence>
<dbReference type="PANTHER" id="PTHR46338">
    <property type="entry name" value="TRANSCRIPTION INITIATION FACTOR TFIID SUBUNIT 8"/>
    <property type="match status" value="1"/>
</dbReference>
<dbReference type="InterPro" id="IPR037818">
    <property type="entry name" value="TAF8"/>
</dbReference>
<proteinExistence type="predicted"/>
<feature type="domain" description="Bromodomain associated" evidence="6">
    <location>
        <begin position="33"/>
        <end position="106"/>
    </location>
</feature>
<dbReference type="OrthoDB" id="436852at2759"/>
<evidence type="ECO:0000259" key="6">
    <source>
        <dbReference type="SMART" id="SM00576"/>
    </source>
</evidence>
<evidence type="ECO:0000313" key="7">
    <source>
        <dbReference type="EMBL" id="KAD0157045.1"/>
    </source>
</evidence>
<comment type="subcellular location">
    <subcellularLocation>
        <location evidence="1">Nucleus</location>
    </subcellularLocation>
</comment>
<keyword evidence="4" id="KW-0539">Nucleus</keyword>
<dbReference type="AlphaFoldDB" id="A0A5N6LBH3"/>
<evidence type="ECO:0000256" key="1">
    <source>
        <dbReference type="ARBA" id="ARBA00004123"/>
    </source>
</evidence>
<protein>
    <recommendedName>
        <fullName evidence="6">Bromodomain associated domain-containing protein</fullName>
    </recommendedName>
</protein>
<organism evidence="7 8">
    <name type="scientific">Mikania micrantha</name>
    <name type="common">bitter vine</name>
    <dbReference type="NCBI Taxonomy" id="192012"/>
    <lineage>
        <taxon>Eukaryota</taxon>
        <taxon>Viridiplantae</taxon>
        <taxon>Streptophyta</taxon>
        <taxon>Embryophyta</taxon>
        <taxon>Tracheophyta</taxon>
        <taxon>Spermatophyta</taxon>
        <taxon>Magnoliopsida</taxon>
        <taxon>eudicotyledons</taxon>
        <taxon>Gunneridae</taxon>
        <taxon>Pentapetalae</taxon>
        <taxon>asterids</taxon>
        <taxon>campanulids</taxon>
        <taxon>Asterales</taxon>
        <taxon>Asteraceae</taxon>
        <taxon>Asteroideae</taxon>
        <taxon>Heliantheae alliance</taxon>
        <taxon>Eupatorieae</taxon>
        <taxon>Mikania</taxon>
    </lineage>
</organism>
<dbReference type="EMBL" id="SZYD01001921">
    <property type="protein sequence ID" value="KAD0157045.1"/>
    <property type="molecule type" value="Genomic_DNA"/>
</dbReference>
<keyword evidence="8" id="KW-1185">Reference proteome</keyword>
<accession>A0A5N6LBH3</accession>
<evidence type="ECO:0000256" key="2">
    <source>
        <dbReference type="ARBA" id="ARBA00023015"/>
    </source>
</evidence>
<dbReference type="InterPro" id="IPR009072">
    <property type="entry name" value="Histone-fold"/>
</dbReference>
<name>A0A5N6LBH3_9ASTR</name>
<dbReference type="PANTHER" id="PTHR46338:SF19">
    <property type="entry name" value="TRANSCRIPTION INITIATION FACTOR TFIID SUBUNIT 8"/>
    <property type="match status" value="1"/>
</dbReference>
<dbReference type="InterPro" id="IPR006565">
    <property type="entry name" value="BTP"/>
</dbReference>
<evidence type="ECO:0000313" key="8">
    <source>
        <dbReference type="Proteomes" id="UP000326396"/>
    </source>
</evidence>
<dbReference type="GO" id="GO:0046982">
    <property type="term" value="F:protein heterodimerization activity"/>
    <property type="evidence" value="ECO:0007669"/>
    <property type="project" value="InterPro"/>
</dbReference>
<dbReference type="Gene3D" id="1.10.20.10">
    <property type="entry name" value="Histone, subunit A"/>
    <property type="match status" value="1"/>
</dbReference>
<evidence type="ECO:0000256" key="3">
    <source>
        <dbReference type="ARBA" id="ARBA00023163"/>
    </source>
</evidence>
<feature type="region of interest" description="Disordered" evidence="5">
    <location>
        <begin position="1"/>
        <end position="29"/>
    </location>
</feature>